<organism evidence="3 4">
    <name type="scientific">Petrolisthes manimaculis</name>
    <dbReference type="NCBI Taxonomy" id="1843537"/>
    <lineage>
        <taxon>Eukaryota</taxon>
        <taxon>Metazoa</taxon>
        <taxon>Ecdysozoa</taxon>
        <taxon>Arthropoda</taxon>
        <taxon>Crustacea</taxon>
        <taxon>Multicrustacea</taxon>
        <taxon>Malacostraca</taxon>
        <taxon>Eumalacostraca</taxon>
        <taxon>Eucarida</taxon>
        <taxon>Decapoda</taxon>
        <taxon>Pleocyemata</taxon>
        <taxon>Anomura</taxon>
        <taxon>Galatheoidea</taxon>
        <taxon>Porcellanidae</taxon>
        <taxon>Petrolisthes</taxon>
    </lineage>
</organism>
<feature type="region of interest" description="Disordered" evidence="1">
    <location>
        <begin position="134"/>
        <end position="187"/>
    </location>
</feature>
<evidence type="ECO:0000256" key="1">
    <source>
        <dbReference type="SAM" id="MobiDB-lite"/>
    </source>
</evidence>
<feature type="compositionally biased region" description="Low complexity" evidence="1">
    <location>
        <begin position="237"/>
        <end position="256"/>
    </location>
</feature>
<dbReference type="InterPro" id="IPR026711">
    <property type="entry name" value="Msl-1"/>
</dbReference>
<feature type="region of interest" description="Disordered" evidence="1">
    <location>
        <begin position="237"/>
        <end position="272"/>
    </location>
</feature>
<feature type="region of interest" description="Disordered" evidence="1">
    <location>
        <begin position="299"/>
        <end position="323"/>
    </location>
</feature>
<accession>A0AAE1PJ48</accession>
<feature type="compositionally biased region" description="Basic and acidic residues" evidence="1">
    <location>
        <begin position="134"/>
        <end position="151"/>
    </location>
</feature>
<feature type="compositionally biased region" description="Low complexity" evidence="1">
    <location>
        <begin position="302"/>
        <end position="317"/>
    </location>
</feature>
<dbReference type="PANTHER" id="PTHR21656">
    <property type="entry name" value="MALE-SPECIFIC LETHAL-1 PROTEIN"/>
    <property type="match status" value="1"/>
</dbReference>
<dbReference type="Proteomes" id="UP001292094">
    <property type="component" value="Unassembled WGS sequence"/>
</dbReference>
<feature type="compositionally biased region" description="Basic and acidic residues" evidence="1">
    <location>
        <begin position="542"/>
        <end position="559"/>
    </location>
</feature>
<dbReference type="PANTHER" id="PTHR21656:SF2">
    <property type="entry name" value="MALE-SPECIFIC LETHAL 1 HOMOLOG"/>
    <property type="match status" value="1"/>
</dbReference>
<comment type="caution">
    <text evidence="3">The sequence shown here is derived from an EMBL/GenBank/DDBJ whole genome shotgun (WGS) entry which is preliminary data.</text>
</comment>
<reference evidence="3" key="1">
    <citation type="submission" date="2023-11" db="EMBL/GenBank/DDBJ databases">
        <title>Genome assemblies of two species of porcelain crab, Petrolisthes cinctipes and Petrolisthes manimaculis (Anomura: Porcellanidae).</title>
        <authorList>
            <person name="Angst P."/>
        </authorList>
    </citation>
    <scope>NUCLEOTIDE SEQUENCE</scope>
    <source>
        <strain evidence="3">PB745_02</strain>
        <tissue evidence="3">Gill</tissue>
    </source>
</reference>
<feature type="domain" description="PEHE" evidence="2">
    <location>
        <begin position="648"/>
        <end position="765"/>
    </location>
</feature>
<protein>
    <recommendedName>
        <fullName evidence="2">PEHE domain-containing protein</fullName>
    </recommendedName>
</protein>
<dbReference type="Pfam" id="PF15275">
    <property type="entry name" value="PEHE"/>
    <property type="match status" value="1"/>
</dbReference>
<feature type="compositionally biased region" description="Basic and acidic residues" evidence="1">
    <location>
        <begin position="166"/>
        <end position="181"/>
    </location>
</feature>
<sequence>MPRRVALFNGDKNDGRGGMVCVCVSRVEQQQQQQLQLQQQQQCSNKQQQHKQECPEKKLLTLMTSPEGPEKKNSKVAMAVEFDHMYIGCSDSKASIGRDIELQHLKGLVLLHLDLIQQQQEQLAAKDKQITTLKDENENLRSKLERMDRRVSLSQQRRPSEASTNTEHEKEPEVQVTKQDESVGTDDDFEPFLTRFEPIIEKCLSTPLSNKLAALSIKTLPSTNIIASPTRYVTLSSKSVSPSSSKALSPSSITISPNSKGGSPNSKCGSPNHKVVSQINKVASPDIIVASPNSKVGCSEIKVGSPPSKPGSPNCKPESPITRSVDSGWQINLPLSPVESLDVIGENLLIKSPSPFKPSSPSSRPGSTKPVSPASKTSSPPYKAASPPSRIGSPSSKPGSPTGTVGSPPGKVRTPPGKPVSPSQKLSSPFNKIGSSLTITKSSGKIEIIKKVSPKILSPKLSPRERPQRESTESIQSEPESVCEGSLDVIKRETREATKIPEKRDRPILKRRSESESEVPAKKAKVEELSPSVGISAGPTDHNLRSRDKPKEKGKETVVKHGSPVPTVDRPCTPTSRAAALEAKKLRQKLLLKERWCRGYPTEAKQGQPPSGRAVRGEGILNTSVAYYLPYGALVKDPNPEEECFQSQVEIPQWGTRVLTSLYVMEGTENLEDEVFLKRHAKPEQDEKRRKRWDLQRMREQRHYERLRERYESRQNTSEPEASGYRSLWPNPESAHFLLVDDCIPVCAFGQPMARIPPQEFALPWLSGRGQEGICTRRRKRP</sequence>
<dbReference type="GO" id="GO:0003682">
    <property type="term" value="F:chromatin binding"/>
    <property type="evidence" value="ECO:0007669"/>
    <property type="project" value="TreeGrafter"/>
</dbReference>
<proteinExistence type="predicted"/>
<dbReference type="Gene3D" id="1.20.5.170">
    <property type="match status" value="1"/>
</dbReference>
<feature type="compositionally biased region" description="Basic and acidic residues" evidence="1">
    <location>
        <begin position="462"/>
        <end position="472"/>
    </location>
</feature>
<keyword evidence="4" id="KW-1185">Reference proteome</keyword>
<dbReference type="PROSITE" id="PS52052">
    <property type="entry name" value="PEHE"/>
    <property type="match status" value="1"/>
</dbReference>
<feature type="compositionally biased region" description="Polar residues" evidence="1">
    <location>
        <begin position="152"/>
        <end position="165"/>
    </location>
</feature>
<dbReference type="Gene3D" id="6.10.250.2000">
    <property type="match status" value="1"/>
</dbReference>
<dbReference type="GO" id="GO:0072487">
    <property type="term" value="C:MSL complex"/>
    <property type="evidence" value="ECO:0007669"/>
    <property type="project" value="InterPro"/>
</dbReference>
<evidence type="ECO:0000313" key="4">
    <source>
        <dbReference type="Proteomes" id="UP001292094"/>
    </source>
</evidence>
<feature type="compositionally biased region" description="Polar residues" evidence="1">
    <location>
        <begin position="257"/>
        <end position="272"/>
    </location>
</feature>
<gene>
    <name evidence="3" type="ORF">Pmani_018960</name>
</gene>
<evidence type="ECO:0000259" key="2">
    <source>
        <dbReference type="PROSITE" id="PS52052"/>
    </source>
</evidence>
<dbReference type="EMBL" id="JAWZYT010001754">
    <property type="protein sequence ID" value="KAK4309414.1"/>
    <property type="molecule type" value="Genomic_DNA"/>
</dbReference>
<evidence type="ECO:0000313" key="3">
    <source>
        <dbReference type="EMBL" id="KAK4309414.1"/>
    </source>
</evidence>
<name>A0AAE1PJ48_9EUCA</name>
<feature type="compositionally biased region" description="Basic and acidic residues" evidence="1">
    <location>
        <begin position="489"/>
        <end position="528"/>
    </location>
</feature>
<dbReference type="InterPro" id="IPR029332">
    <property type="entry name" value="PEHE_dom"/>
</dbReference>
<feature type="compositionally biased region" description="Polar residues" evidence="1">
    <location>
        <begin position="421"/>
        <end position="443"/>
    </location>
</feature>
<dbReference type="AlphaFoldDB" id="A0AAE1PJ48"/>
<feature type="region of interest" description="Disordered" evidence="1">
    <location>
        <begin position="352"/>
        <end position="574"/>
    </location>
</feature>
<feature type="compositionally biased region" description="Low complexity" evidence="1">
    <location>
        <begin position="352"/>
        <end position="412"/>
    </location>
</feature>
<dbReference type="SMART" id="SM01300">
    <property type="entry name" value="PEHE"/>
    <property type="match status" value="1"/>
</dbReference>